<protein>
    <recommendedName>
        <fullName evidence="3">histidine kinase</fullName>
        <ecNumber evidence="3">2.7.13.3</ecNumber>
    </recommendedName>
</protein>
<evidence type="ECO:0000256" key="13">
    <source>
        <dbReference type="ARBA" id="ARBA00023136"/>
    </source>
</evidence>
<evidence type="ECO:0000256" key="5">
    <source>
        <dbReference type="ARBA" id="ARBA00022553"/>
    </source>
</evidence>
<dbReference type="AlphaFoldDB" id="A0AAJ1TI45"/>
<evidence type="ECO:0000256" key="3">
    <source>
        <dbReference type="ARBA" id="ARBA00012438"/>
    </source>
</evidence>
<dbReference type="Gene3D" id="3.30.565.10">
    <property type="entry name" value="Histidine kinase-like ATPase, C-terminal domain"/>
    <property type="match status" value="1"/>
</dbReference>
<dbReference type="SUPFAM" id="SSF47384">
    <property type="entry name" value="Homodimeric domain of signal transducing histidine kinase"/>
    <property type="match status" value="1"/>
</dbReference>
<feature type="transmembrane region" description="Helical" evidence="15">
    <location>
        <begin position="163"/>
        <end position="182"/>
    </location>
</feature>
<dbReference type="InterPro" id="IPR050398">
    <property type="entry name" value="HssS/ArlS-like"/>
</dbReference>
<dbReference type="SUPFAM" id="SSF158472">
    <property type="entry name" value="HAMP domain-like"/>
    <property type="match status" value="1"/>
</dbReference>
<accession>A0AAJ1TI45</accession>
<dbReference type="InterPro" id="IPR003594">
    <property type="entry name" value="HATPase_dom"/>
</dbReference>
<evidence type="ECO:0000256" key="11">
    <source>
        <dbReference type="ARBA" id="ARBA00022989"/>
    </source>
</evidence>
<dbReference type="PANTHER" id="PTHR45528">
    <property type="entry name" value="SENSOR HISTIDINE KINASE CPXA"/>
    <property type="match status" value="1"/>
</dbReference>
<dbReference type="RefSeq" id="WP_307251190.1">
    <property type="nucleotide sequence ID" value="NZ_JAUSUV010000003.1"/>
</dbReference>
<evidence type="ECO:0000256" key="15">
    <source>
        <dbReference type="SAM" id="Phobius"/>
    </source>
</evidence>
<dbReference type="Pfam" id="PF02518">
    <property type="entry name" value="HATPase_c"/>
    <property type="match status" value="1"/>
</dbReference>
<dbReference type="InterPro" id="IPR036097">
    <property type="entry name" value="HisK_dim/P_sf"/>
</dbReference>
<keyword evidence="14" id="KW-0175">Coiled coil</keyword>
<dbReference type="InterPro" id="IPR003661">
    <property type="entry name" value="HisK_dim/P_dom"/>
</dbReference>
<keyword evidence="19" id="KW-1185">Reference proteome</keyword>
<evidence type="ECO:0000256" key="10">
    <source>
        <dbReference type="ARBA" id="ARBA00022840"/>
    </source>
</evidence>
<evidence type="ECO:0000313" key="19">
    <source>
        <dbReference type="Proteomes" id="UP001238450"/>
    </source>
</evidence>
<dbReference type="InterPro" id="IPR036890">
    <property type="entry name" value="HATPase_C_sf"/>
</dbReference>
<evidence type="ECO:0000256" key="7">
    <source>
        <dbReference type="ARBA" id="ARBA00022692"/>
    </source>
</evidence>
<dbReference type="PANTHER" id="PTHR45528:SF1">
    <property type="entry name" value="SENSOR HISTIDINE KINASE CPXA"/>
    <property type="match status" value="1"/>
</dbReference>
<proteinExistence type="predicted"/>
<keyword evidence="8" id="KW-0547">Nucleotide-binding</keyword>
<dbReference type="CDD" id="cd00082">
    <property type="entry name" value="HisKA"/>
    <property type="match status" value="1"/>
</dbReference>
<dbReference type="PROSITE" id="PS50109">
    <property type="entry name" value="HIS_KIN"/>
    <property type="match status" value="1"/>
</dbReference>
<dbReference type="Pfam" id="PF00512">
    <property type="entry name" value="HisKA"/>
    <property type="match status" value="1"/>
</dbReference>
<keyword evidence="9 18" id="KW-0418">Kinase</keyword>
<dbReference type="Gene3D" id="1.10.287.130">
    <property type="match status" value="1"/>
</dbReference>
<evidence type="ECO:0000256" key="6">
    <source>
        <dbReference type="ARBA" id="ARBA00022679"/>
    </source>
</evidence>
<keyword evidence="13 15" id="KW-0472">Membrane</keyword>
<dbReference type="GO" id="GO:0000155">
    <property type="term" value="F:phosphorelay sensor kinase activity"/>
    <property type="evidence" value="ECO:0007669"/>
    <property type="project" value="InterPro"/>
</dbReference>
<dbReference type="EC" id="2.7.13.3" evidence="3"/>
<keyword evidence="4" id="KW-1003">Cell membrane</keyword>
<dbReference type="SMART" id="SM00388">
    <property type="entry name" value="HisKA"/>
    <property type="match status" value="1"/>
</dbReference>
<dbReference type="SMART" id="SM00304">
    <property type="entry name" value="HAMP"/>
    <property type="match status" value="1"/>
</dbReference>
<dbReference type="GO" id="GO:0005886">
    <property type="term" value="C:plasma membrane"/>
    <property type="evidence" value="ECO:0007669"/>
    <property type="project" value="UniProtKB-SubCell"/>
</dbReference>
<comment type="subcellular location">
    <subcellularLocation>
        <location evidence="2">Cell membrane</location>
        <topology evidence="2">Multi-pass membrane protein</topology>
    </subcellularLocation>
</comment>
<dbReference type="InterPro" id="IPR003660">
    <property type="entry name" value="HAMP_dom"/>
</dbReference>
<dbReference type="GO" id="GO:0005524">
    <property type="term" value="F:ATP binding"/>
    <property type="evidence" value="ECO:0007669"/>
    <property type="project" value="UniProtKB-KW"/>
</dbReference>
<feature type="transmembrane region" description="Helical" evidence="15">
    <location>
        <begin position="12"/>
        <end position="31"/>
    </location>
</feature>
<keyword evidence="5" id="KW-0597">Phosphoprotein</keyword>
<evidence type="ECO:0000256" key="12">
    <source>
        <dbReference type="ARBA" id="ARBA00023012"/>
    </source>
</evidence>
<dbReference type="Proteomes" id="UP001238450">
    <property type="component" value="Unassembled WGS sequence"/>
</dbReference>
<keyword evidence="7 15" id="KW-0812">Transmembrane</keyword>
<keyword evidence="6" id="KW-0808">Transferase</keyword>
<keyword evidence="12" id="KW-0902">Two-component regulatory system</keyword>
<keyword evidence="10" id="KW-0067">ATP-binding</keyword>
<evidence type="ECO:0000256" key="9">
    <source>
        <dbReference type="ARBA" id="ARBA00022777"/>
    </source>
</evidence>
<dbReference type="Gene3D" id="6.10.340.10">
    <property type="match status" value="1"/>
</dbReference>
<dbReference type="SMART" id="SM00387">
    <property type="entry name" value="HATPase_c"/>
    <property type="match status" value="1"/>
</dbReference>
<evidence type="ECO:0000313" key="18">
    <source>
        <dbReference type="EMBL" id="MDQ0416586.1"/>
    </source>
</evidence>
<name>A0AAJ1TI45_9BACL</name>
<evidence type="ECO:0000256" key="8">
    <source>
        <dbReference type="ARBA" id="ARBA00022741"/>
    </source>
</evidence>
<reference evidence="18 19" key="1">
    <citation type="submission" date="2023-07" db="EMBL/GenBank/DDBJ databases">
        <title>Genomic Encyclopedia of Type Strains, Phase IV (KMG-IV): sequencing the most valuable type-strain genomes for metagenomic binning, comparative biology and taxonomic classification.</title>
        <authorList>
            <person name="Goeker M."/>
        </authorList>
    </citation>
    <scope>NUCLEOTIDE SEQUENCE [LARGE SCALE GENOMIC DNA]</scope>
    <source>
        <strain evidence="18 19">DSM 46876</strain>
    </source>
</reference>
<feature type="domain" description="HAMP" evidence="17">
    <location>
        <begin position="184"/>
        <end position="235"/>
    </location>
</feature>
<dbReference type="CDD" id="cd06225">
    <property type="entry name" value="HAMP"/>
    <property type="match status" value="1"/>
</dbReference>
<sequence length="470" mass="54580">MNKLGRKLAITISISIMLLFSLSMLANYFFLPNYYKYQIRKELQAVTHEIETTPTPNLDELIANLEEKYSVNIVYEKIVDNEEDLNWKLREQLARKRINLNKFWITQDTLHKVKEGQNQYVLYDQGKLKSSFSTSLIEKDNLLIVVGVSIVHFREAAEVINSFMIYTFGFAISILLFLVWIWSRKITNPLKVLTDISQDISRLDFKKVDIKTNDEIEDLADSINKMSDELKTAHDDLKRKNQNLKRFMSDITHELKTPLALMKAYSVGIQDGLDDGTYLQTILRQIDNVSSLIDELLEFSRVEREELKKKEFDLISLFHSCLEKHQIEIQQKQIYLDVQTTISPAIQVYADPSKIEKVLNNLVSNAIKYTEGTTIRVKFDETNEDVLFTIENQTSLQDPTDIARIWEPFYVNELSRNKDKSGTGLGLAIVQSILQRHQLKYGIRLLDGSIQFYIYFPKSFDTTNRGLDSQ</sequence>
<evidence type="ECO:0000259" key="16">
    <source>
        <dbReference type="PROSITE" id="PS50109"/>
    </source>
</evidence>
<dbReference type="InterPro" id="IPR005467">
    <property type="entry name" value="His_kinase_dom"/>
</dbReference>
<keyword evidence="11 15" id="KW-1133">Transmembrane helix</keyword>
<dbReference type="Pfam" id="PF00672">
    <property type="entry name" value="HAMP"/>
    <property type="match status" value="1"/>
</dbReference>
<evidence type="ECO:0000256" key="14">
    <source>
        <dbReference type="SAM" id="Coils"/>
    </source>
</evidence>
<comment type="caution">
    <text evidence="18">The sequence shown here is derived from an EMBL/GenBank/DDBJ whole genome shotgun (WGS) entry which is preliminary data.</text>
</comment>
<feature type="coiled-coil region" evidence="14">
    <location>
        <begin position="216"/>
        <end position="243"/>
    </location>
</feature>
<gene>
    <name evidence="18" type="ORF">J2Z48_000753</name>
</gene>
<dbReference type="PROSITE" id="PS50885">
    <property type="entry name" value="HAMP"/>
    <property type="match status" value="1"/>
</dbReference>
<evidence type="ECO:0000259" key="17">
    <source>
        <dbReference type="PROSITE" id="PS50885"/>
    </source>
</evidence>
<evidence type="ECO:0000256" key="4">
    <source>
        <dbReference type="ARBA" id="ARBA00022475"/>
    </source>
</evidence>
<dbReference type="SUPFAM" id="SSF55874">
    <property type="entry name" value="ATPase domain of HSP90 chaperone/DNA topoisomerase II/histidine kinase"/>
    <property type="match status" value="1"/>
</dbReference>
<feature type="domain" description="Histidine kinase" evidence="16">
    <location>
        <begin position="250"/>
        <end position="460"/>
    </location>
</feature>
<dbReference type="EMBL" id="JAUSUV010000003">
    <property type="protein sequence ID" value="MDQ0416586.1"/>
    <property type="molecule type" value="Genomic_DNA"/>
</dbReference>
<comment type="catalytic activity">
    <reaction evidence="1">
        <text>ATP + protein L-histidine = ADP + protein N-phospho-L-histidine.</text>
        <dbReference type="EC" id="2.7.13.3"/>
    </reaction>
</comment>
<evidence type="ECO:0000256" key="1">
    <source>
        <dbReference type="ARBA" id="ARBA00000085"/>
    </source>
</evidence>
<evidence type="ECO:0000256" key="2">
    <source>
        <dbReference type="ARBA" id="ARBA00004651"/>
    </source>
</evidence>
<organism evidence="18 19">
    <name type="scientific">Croceifilum oryzae</name>
    <dbReference type="NCBI Taxonomy" id="1553429"/>
    <lineage>
        <taxon>Bacteria</taxon>
        <taxon>Bacillati</taxon>
        <taxon>Bacillota</taxon>
        <taxon>Bacilli</taxon>
        <taxon>Bacillales</taxon>
        <taxon>Thermoactinomycetaceae</taxon>
        <taxon>Croceifilum</taxon>
    </lineage>
</organism>